<dbReference type="PANTHER" id="PTHR14540">
    <property type="entry name" value="INTEGRATOR COMPLEX SUBUNIT 15"/>
    <property type="match status" value="1"/>
</dbReference>
<accession>A0AAV7IPX6</accession>
<protein>
    <submittedName>
        <fullName evidence="1">Uncharacterized protein</fullName>
    </submittedName>
</protein>
<dbReference type="Pfam" id="PF14964">
    <property type="entry name" value="INTS15"/>
    <property type="match status" value="1"/>
</dbReference>
<gene>
    <name evidence="1" type="ORF">KQX54_009329</name>
</gene>
<dbReference type="InterPro" id="IPR027844">
    <property type="entry name" value="INTS15"/>
</dbReference>
<dbReference type="Proteomes" id="UP000826195">
    <property type="component" value="Unassembled WGS sequence"/>
</dbReference>
<sequence>MNYSAYPQTNSSIPDSDIKYYLRKLDFPACAKEALVAIADLSRMTGSTVRQQIHLQTDLMIEFVFGEVDKLKQQKKPESLQEFQLIEVLSDFFRDPDRSPAVRNAVFLFLFPGECPRYEILGNLVSLSISTQNRQVLDSTGMWMQQLGSTSAQSVDLAKHILNDFFVFSPNSIDKLKQLPVLVPYFTANLLTAIGEVYKFLDPPNELLKLVGDWIDDNPGLLTTSLMDNPALPSGGIPMTPITPIAGLFRWCILNPARKEDDIDKNTIDERKKLYSKIQQLLMDAVLRLKDNSGNKHAISAQHLAQTTRTLTSLSEQSGPSVLKVNCDLAMERLAQAVSTALSVNCIYGNKQELLALLQPLACRHFLIEWTLMTYGSKVPVV</sequence>
<name>A0AAV7IPX6_COTGL</name>
<evidence type="ECO:0000313" key="1">
    <source>
        <dbReference type="EMBL" id="KAH0554299.1"/>
    </source>
</evidence>
<comment type="caution">
    <text evidence="1">The sequence shown here is derived from an EMBL/GenBank/DDBJ whole genome shotgun (WGS) entry which is preliminary data.</text>
</comment>
<dbReference type="EMBL" id="JAHXZJ010001119">
    <property type="protein sequence ID" value="KAH0554299.1"/>
    <property type="molecule type" value="Genomic_DNA"/>
</dbReference>
<reference evidence="1 2" key="1">
    <citation type="journal article" date="2021" name="J. Hered.">
        <title>A chromosome-level genome assembly of the parasitoid wasp, Cotesia glomerata (Hymenoptera: Braconidae).</title>
        <authorList>
            <person name="Pinto B.J."/>
            <person name="Weis J.J."/>
            <person name="Gamble T."/>
            <person name="Ode P.J."/>
            <person name="Paul R."/>
            <person name="Zaspel J.M."/>
        </authorList>
    </citation>
    <scope>NUCLEOTIDE SEQUENCE [LARGE SCALE GENOMIC DNA]</scope>
    <source>
        <strain evidence="1">CgM1</strain>
    </source>
</reference>
<dbReference type="PANTHER" id="PTHR14540:SF2">
    <property type="entry name" value="INTEGRATOR COMPLEX SUBUNIT 15"/>
    <property type="match status" value="1"/>
</dbReference>
<keyword evidence="2" id="KW-1185">Reference proteome</keyword>
<proteinExistence type="predicted"/>
<organism evidence="1 2">
    <name type="scientific">Cotesia glomerata</name>
    <name type="common">Lepidopteran parasitic wasp</name>
    <name type="synonym">Apanteles glomeratus</name>
    <dbReference type="NCBI Taxonomy" id="32391"/>
    <lineage>
        <taxon>Eukaryota</taxon>
        <taxon>Metazoa</taxon>
        <taxon>Ecdysozoa</taxon>
        <taxon>Arthropoda</taxon>
        <taxon>Hexapoda</taxon>
        <taxon>Insecta</taxon>
        <taxon>Pterygota</taxon>
        <taxon>Neoptera</taxon>
        <taxon>Endopterygota</taxon>
        <taxon>Hymenoptera</taxon>
        <taxon>Apocrita</taxon>
        <taxon>Ichneumonoidea</taxon>
        <taxon>Braconidae</taxon>
        <taxon>Microgastrinae</taxon>
        <taxon>Cotesia</taxon>
    </lineage>
</organism>
<evidence type="ECO:0000313" key="2">
    <source>
        <dbReference type="Proteomes" id="UP000826195"/>
    </source>
</evidence>
<dbReference type="AlphaFoldDB" id="A0AAV7IPX6"/>